<dbReference type="InterPro" id="IPR002209">
    <property type="entry name" value="Fibroblast_GF_fam"/>
</dbReference>
<dbReference type="GO" id="GO:0003676">
    <property type="term" value="F:nucleic acid binding"/>
    <property type="evidence" value="ECO:0007669"/>
    <property type="project" value="InterPro"/>
</dbReference>
<gene>
    <name evidence="10" type="ORF">Baya_14121</name>
</gene>
<dbReference type="Pfam" id="PF16276">
    <property type="entry name" value="NPM1-C"/>
    <property type="match status" value="1"/>
</dbReference>
<dbReference type="Pfam" id="PF00167">
    <property type="entry name" value="FGF"/>
    <property type="match status" value="1"/>
</dbReference>
<accession>A0A556V7N2</accession>
<evidence type="ECO:0000313" key="11">
    <source>
        <dbReference type="Proteomes" id="UP000319801"/>
    </source>
</evidence>
<dbReference type="SUPFAM" id="SSF69203">
    <property type="entry name" value="Nucleoplasmin-like core domain"/>
    <property type="match status" value="1"/>
</dbReference>
<evidence type="ECO:0000256" key="7">
    <source>
        <dbReference type="SAM" id="MobiDB-lite"/>
    </source>
</evidence>
<dbReference type="Gene3D" id="2.60.120.340">
    <property type="entry name" value="Nucleoplasmin core domain"/>
    <property type="match status" value="1"/>
</dbReference>
<feature type="compositionally biased region" description="Acidic residues" evidence="7">
    <location>
        <begin position="139"/>
        <end position="148"/>
    </location>
</feature>
<dbReference type="Gene3D" id="1.10.10.2100">
    <property type="match status" value="1"/>
</dbReference>
<dbReference type="OrthoDB" id="5988014at2759"/>
<dbReference type="AlphaFoldDB" id="A0A556V7N2"/>
<comment type="subcellular location">
    <subcellularLocation>
        <location evidence="1">Secreted</location>
    </subcellularLocation>
</comment>
<dbReference type="EMBL" id="VCAZ01000148">
    <property type="protein sequence ID" value="TSY55748.1"/>
    <property type="molecule type" value="Genomic_DNA"/>
</dbReference>
<evidence type="ECO:0000256" key="1">
    <source>
        <dbReference type="ARBA" id="ARBA00004613"/>
    </source>
</evidence>
<feature type="domain" description="Nucleoplasmin core" evidence="8">
    <location>
        <begin position="13"/>
        <end position="113"/>
    </location>
</feature>
<name>A0A556V7N2_BAGYA</name>
<dbReference type="Gene3D" id="2.80.10.50">
    <property type="match status" value="1"/>
</dbReference>
<keyword evidence="11" id="KW-1185">Reference proteome</keyword>
<dbReference type="InterPro" id="IPR024057">
    <property type="entry name" value="Nucleoplasmin_core_dom"/>
</dbReference>
<protein>
    <recommendedName>
        <fullName evidence="6">Fibroblast growth factor</fullName>
        <shortName evidence="6">FGF</shortName>
    </recommendedName>
</protein>
<reference evidence="10 11" key="1">
    <citation type="journal article" date="2019" name="Genome Biol. Evol.">
        <title>Whole-Genome Sequencing of the Giant Devil Catfish, Bagarius yarrelli.</title>
        <authorList>
            <person name="Jiang W."/>
            <person name="Lv Y."/>
            <person name="Cheng L."/>
            <person name="Yang K."/>
            <person name="Chao B."/>
            <person name="Wang X."/>
            <person name="Li Y."/>
            <person name="Pan X."/>
            <person name="You X."/>
            <person name="Zhang Y."/>
            <person name="Yang J."/>
            <person name="Li J."/>
            <person name="Zhang X."/>
            <person name="Liu S."/>
            <person name="Sun C."/>
            <person name="Yang J."/>
            <person name="Shi Q."/>
        </authorList>
    </citation>
    <scope>NUCLEOTIDE SEQUENCE [LARGE SCALE GENOMIC DNA]</scope>
    <source>
        <strain evidence="10">JWS20170419001</strain>
        <tissue evidence="10">Muscle</tissue>
    </source>
</reference>
<dbReference type="InterPro" id="IPR008996">
    <property type="entry name" value="IL1/FGF"/>
</dbReference>
<dbReference type="SUPFAM" id="SSF50353">
    <property type="entry name" value="Cytokine"/>
    <property type="match status" value="1"/>
</dbReference>
<evidence type="ECO:0000256" key="5">
    <source>
        <dbReference type="ARBA" id="ARBA00023030"/>
    </source>
</evidence>
<dbReference type="SMART" id="SM00442">
    <property type="entry name" value="FGF"/>
    <property type="match status" value="1"/>
</dbReference>
<dbReference type="GO" id="GO:0008083">
    <property type="term" value="F:growth factor activity"/>
    <property type="evidence" value="ECO:0007669"/>
    <property type="project" value="UniProtKB-KW"/>
</dbReference>
<evidence type="ECO:0000256" key="4">
    <source>
        <dbReference type="ARBA" id="ARBA00022729"/>
    </source>
</evidence>
<evidence type="ECO:0000256" key="3">
    <source>
        <dbReference type="ARBA" id="ARBA00022525"/>
    </source>
</evidence>
<comment type="caution">
    <text evidence="10">The sequence shown here is derived from an EMBL/GenBank/DDBJ whole genome shotgun (WGS) entry which is preliminary data.</text>
</comment>
<evidence type="ECO:0000259" key="8">
    <source>
        <dbReference type="Pfam" id="PF03066"/>
    </source>
</evidence>
<evidence type="ECO:0000259" key="9">
    <source>
        <dbReference type="Pfam" id="PF16276"/>
    </source>
</evidence>
<dbReference type="FunFam" id="2.60.120.340:FF:000007">
    <property type="entry name" value="Nucleophosmin 1a"/>
    <property type="match status" value="1"/>
</dbReference>
<feature type="region of interest" description="Disordered" evidence="7">
    <location>
        <begin position="135"/>
        <end position="193"/>
    </location>
</feature>
<dbReference type="GO" id="GO:0005576">
    <property type="term" value="C:extracellular region"/>
    <property type="evidence" value="ECO:0007669"/>
    <property type="project" value="UniProtKB-SubCell"/>
</dbReference>
<dbReference type="PRINTS" id="PR00262">
    <property type="entry name" value="IL1HBGF"/>
</dbReference>
<dbReference type="Pfam" id="PF03066">
    <property type="entry name" value="Nucleoplasmin"/>
    <property type="match status" value="1"/>
</dbReference>
<feature type="domain" description="Nucleophosmin C-terminal" evidence="9">
    <location>
        <begin position="256"/>
        <end position="292"/>
    </location>
</feature>
<evidence type="ECO:0000256" key="6">
    <source>
        <dbReference type="RuleBase" id="RU049442"/>
    </source>
</evidence>
<dbReference type="GO" id="GO:0042664">
    <property type="term" value="P:negative regulation of endodermal cell fate specification"/>
    <property type="evidence" value="ECO:0007669"/>
    <property type="project" value="UniProtKB-ARBA"/>
</dbReference>
<evidence type="ECO:0000256" key="2">
    <source>
        <dbReference type="ARBA" id="ARBA00007936"/>
    </source>
</evidence>
<dbReference type="Proteomes" id="UP000319801">
    <property type="component" value="Unassembled WGS sequence"/>
</dbReference>
<organism evidence="10 11">
    <name type="scientific">Bagarius yarrelli</name>
    <name type="common">Goonch</name>
    <name type="synonym">Bagrus yarrelli</name>
    <dbReference type="NCBI Taxonomy" id="175774"/>
    <lineage>
        <taxon>Eukaryota</taxon>
        <taxon>Metazoa</taxon>
        <taxon>Chordata</taxon>
        <taxon>Craniata</taxon>
        <taxon>Vertebrata</taxon>
        <taxon>Euteleostomi</taxon>
        <taxon>Actinopterygii</taxon>
        <taxon>Neopterygii</taxon>
        <taxon>Teleostei</taxon>
        <taxon>Ostariophysi</taxon>
        <taxon>Siluriformes</taxon>
        <taxon>Sisoridae</taxon>
        <taxon>Sisorinae</taxon>
        <taxon>Bagarius</taxon>
    </lineage>
</organism>
<dbReference type="FunFam" id="2.80.10.50:FF:000007">
    <property type="entry name" value="Fibroblast growth factor"/>
    <property type="match status" value="1"/>
</dbReference>
<dbReference type="PANTHER" id="PTHR11486">
    <property type="entry name" value="FIBROBLAST GROWTH FACTOR"/>
    <property type="match status" value="1"/>
</dbReference>
<dbReference type="InterPro" id="IPR032569">
    <property type="entry name" value="NPM1_C"/>
</dbReference>
<proteinExistence type="inferred from homology"/>
<keyword evidence="5" id="KW-0339">Growth factor</keyword>
<keyword evidence="3" id="KW-0964">Secreted</keyword>
<comment type="similarity">
    <text evidence="2 6">Belongs to the heparin-binding growth factors family.</text>
</comment>
<dbReference type="InterPro" id="IPR036824">
    <property type="entry name" value="Nucleoplasmin_core_dom_sf"/>
</dbReference>
<sequence length="517" mass="58421">MAEKDLSRPQMFLFGCVLKSDKKEYKVEVDDDEADHQLSLKAVCLGAEAEDKLHTVEIEGVTYDGKTTKIPLAVLKPSVLPSLSLGGFEITPPFTFRLQSGAGPVYISGQHFVILFRMHITTVTCIVSSPIGGLGMKDSDDEEEEEENNTSPVKRPTNMATGKVPLAPEKKKSADKQNGSPGKKDDKPGKPQSQITPVAVYVYSMIDEANLHTLTTFLRAADRFSWLVYSQVAIKGKDKVGAGPSGKTPSKLSISEIKNRLATAVKEGKPFPKTDQKFENYAKNALKITDKQTSPRECKESDHMEWVVTRSREDEERERKCLHFLVLYFQLQESHQSSADFRFYIENHTRDDVSRKQVRIYQLYSRTTGKHVQILGKKINANGDDGGKYALLVVETETFGSHIRIKGKESGYYICMNKNGKIIGKLNGSNPECVFVEEFLENNYTALVSAKYKGWYLGFNRQGRPKKGSRTTQTQQEVHFMKRDPKGKVDPQEEFRFTTVTKRTRRARRLRPNRKTN</sequence>
<keyword evidence="4" id="KW-0732">Signal</keyword>
<dbReference type="GO" id="GO:0007498">
    <property type="term" value="P:mesoderm development"/>
    <property type="evidence" value="ECO:0007669"/>
    <property type="project" value="UniProtKB-ARBA"/>
</dbReference>
<evidence type="ECO:0000313" key="10">
    <source>
        <dbReference type="EMBL" id="TSY55748.1"/>
    </source>
</evidence>
<dbReference type="PROSITE" id="PS00247">
    <property type="entry name" value="HBGF_FGF"/>
    <property type="match status" value="1"/>
</dbReference>